<feature type="transmembrane region" description="Helical" evidence="3">
    <location>
        <begin position="282"/>
        <end position="303"/>
    </location>
</feature>
<dbReference type="PROSITE" id="PS50089">
    <property type="entry name" value="ZF_RING_2"/>
    <property type="match status" value="1"/>
</dbReference>
<reference evidence="5 6" key="1">
    <citation type="submission" date="2014-04" db="EMBL/GenBank/DDBJ databases">
        <authorList>
            <consortium name="DOE Joint Genome Institute"/>
            <person name="Kuo A."/>
            <person name="Kohler A."/>
            <person name="Costa M.D."/>
            <person name="Nagy L.G."/>
            <person name="Floudas D."/>
            <person name="Copeland A."/>
            <person name="Barry K.W."/>
            <person name="Cichocki N."/>
            <person name="Veneault-Fourrey C."/>
            <person name="LaButti K."/>
            <person name="Lindquist E.A."/>
            <person name="Lipzen A."/>
            <person name="Lundell T."/>
            <person name="Morin E."/>
            <person name="Murat C."/>
            <person name="Sun H."/>
            <person name="Tunlid A."/>
            <person name="Henrissat B."/>
            <person name="Grigoriev I.V."/>
            <person name="Hibbett D.S."/>
            <person name="Martin F."/>
            <person name="Nordberg H.P."/>
            <person name="Cantor M.N."/>
            <person name="Hua S.X."/>
        </authorList>
    </citation>
    <scope>NUCLEOTIDE SEQUENCE [LARGE SCALE GENOMIC DNA]</scope>
    <source>
        <strain evidence="5 6">441</strain>
    </source>
</reference>
<evidence type="ECO:0000256" key="1">
    <source>
        <dbReference type="PROSITE-ProRule" id="PRU00175"/>
    </source>
</evidence>
<dbReference type="OrthoDB" id="66726at2759"/>
<evidence type="ECO:0000259" key="4">
    <source>
        <dbReference type="PROSITE" id="PS50089"/>
    </source>
</evidence>
<proteinExistence type="predicted"/>
<dbReference type="STRING" id="765257.A0A0D0AFX7"/>
<dbReference type="GO" id="GO:0006511">
    <property type="term" value="P:ubiquitin-dependent protein catabolic process"/>
    <property type="evidence" value="ECO:0007669"/>
    <property type="project" value="TreeGrafter"/>
</dbReference>
<dbReference type="InterPro" id="IPR001841">
    <property type="entry name" value="Znf_RING"/>
</dbReference>
<dbReference type="PANTHER" id="PTHR22696:SF1">
    <property type="entry name" value="E3 UBIQUITIN-PROTEIN LIGASE RNF26"/>
    <property type="match status" value="1"/>
</dbReference>
<evidence type="ECO:0000313" key="6">
    <source>
        <dbReference type="Proteomes" id="UP000054018"/>
    </source>
</evidence>
<gene>
    <name evidence="5" type="ORF">PISMIDRAFT_85942</name>
</gene>
<feature type="region of interest" description="Disordered" evidence="2">
    <location>
        <begin position="488"/>
        <end position="571"/>
    </location>
</feature>
<feature type="compositionally biased region" description="Acidic residues" evidence="2">
    <location>
        <begin position="534"/>
        <end position="544"/>
    </location>
</feature>
<dbReference type="HOGENOM" id="CLU_021856_0_0_1"/>
<evidence type="ECO:0000256" key="2">
    <source>
        <dbReference type="SAM" id="MobiDB-lite"/>
    </source>
</evidence>
<feature type="compositionally biased region" description="Low complexity" evidence="2">
    <location>
        <begin position="488"/>
        <end position="497"/>
    </location>
</feature>
<dbReference type="AlphaFoldDB" id="A0A0D0AFX7"/>
<accession>A0A0D0AFX7</accession>
<keyword evidence="3" id="KW-0472">Membrane</keyword>
<evidence type="ECO:0000256" key="3">
    <source>
        <dbReference type="SAM" id="Phobius"/>
    </source>
</evidence>
<name>A0A0D0AFX7_9AGAM</name>
<keyword evidence="1" id="KW-0863">Zinc-finger</keyword>
<dbReference type="GO" id="GO:0061630">
    <property type="term" value="F:ubiquitin protein ligase activity"/>
    <property type="evidence" value="ECO:0007669"/>
    <property type="project" value="TreeGrafter"/>
</dbReference>
<dbReference type="Pfam" id="PF13920">
    <property type="entry name" value="zf-C3HC4_3"/>
    <property type="match status" value="1"/>
</dbReference>
<dbReference type="GO" id="GO:0008270">
    <property type="term" value="F:zinc ion binding"/>
    <property type="evidence" value="ECO:0007669"/>
    <property type="project" value="UniProtKB-KW"/>
</dbReference>
<dbReference type="PANTHER" id="PTHR22696">
    <property type="entry name" value="E3 UBIQUITIN-PROTEIN LIGASE RNF26"/>
    <property type="match status" value="1"/>
</dbReference>
<keyword evidence="1" id="KW-0862">Zinc</keyword>
<feature type="domain" description="RING-type" evidence="4">
    <location>
        <begin position="664"/>
        <end position="707"/>
    </location>
</feature>
<feature type="transmembrane region" description="Helical" evidence="3">
    <location>
        <begin position="309"/>
        <end position="331"/>
    </location>
</feature>
<feature type="transmembrane region" description="Helical" evidence="3">
    <location>
        <begin position="254"/>
        <end position="273"/>
    </location>
</feature>
<sequence>MGLNVTEKPFRLVSRLKKESYRAFTTSSRWLPRLRRLSALLGRFDPHNARDLDAGEGVLATRPPNSPAFSPLPGPWGFLTSGYIVGLAVTAILLHRIQNIVVPPRHHFPNRTPLQRSRRLAFLRHRIFPLDLSSSWIRLVLRSPTLYFLGKSLLMWVITLAQTANKFSSLNSPCLLSLGNWVAQQEMATLCWSTFCSVCGVLCMEALTRGLEGGNNSGSPFNLFGYAFLLHIYSSPMTHSNKLEGLASRPDKHVVLIILLPLLHLAIVHCLGIKQKWSNHRLIPSAVVTLLGLIHFHAVLWFSRSSYPLLNYMPCLFETLLLSFIILAVFLNGLAQFVTEGSITQPLFGHHSVLLPKWEEDFAIVLLRLGTASLEATSVAGFGNEVGSVSALTPPVVNQAEQGTVELGRHGVTSISRTFEGKGKNRRVKKGFANEISCVKATSVESDAWLDMTWYREFTNFVVGVTRCVKGLCKLVWNFARGRSGLGSQLPLPSLPSTDKDADDNDSSPLFDRSPHPEDDEQNMYARFVRGEDVSDDDQDEFEPGDSPSRSLSHSSNSSPWNSADESDSPQETVNLYADLASAVPLSTSPSLLLAHMADDSSSPLTRRRFGRMLTGHGATNSQDPSDDGWMEVIRARRPVSMTATSSSDSATGSGSYNEFRHSCVICTMEPRQIICWPCRCFALCDDCRQNLASRSSASKHMCPCCRRNVEGYSRIYIP</sequence>
<keyword evidence="6" id="KW-1185">Reference proteome</keyword>
<dbReference type="InterPro" id="IPR013083">
    <property type="entry name" value="Znf_RING/FYVE/PHD"/>
</dbReference>
<keyword evidence="1" id="KW-0479">Metal-binding</keyword>
<protein>
    <recommendedName>
        <fullName evidence="4">RING-type domain-containing protein</fullName>
    </recommendedName>
</protein>
<keyword evidence="3" id="KW-0812">Transmembrane</keyword>
<keyword evidence="3" id="KW-1133">Transmembrane helix</keyword>
<dbReference type="Proteomes" id="UP000054018">
    <property type="component" value="Unassembled WGS sequence"/>
</dbReference>
<organism evidence="5 6">
    <name type="scientific">Pisolithus microcarpus 441</name>
    <dbReference type="NCBI Taxonomy" id="765257"/>
    <lineage>
        <taxon>Eukaryota</taxon>
        <taxon>Fungi</taxon>
        <taxon>Dikarya</taxon>
        <taxon>Basidiomycota</taxon>
        <taxon>Agaricomycotina</taxon>
        <taxon>Agaricomycetes</taxon>
        <taxon>Agaricomycetidae</taxon>
        <taxon>Boletales</taxon>
        <taxon>Sclerodermatineae</taxon>
        <taxon>Pisolithaceae</taxon>
        <taxon>Pisolithus</taxon>
    </lineage>
</organism>
<feature type="compositionally biased region" description="Low complexity" evidence="2">
    <location>
        <begin position="547"/>
        <end position="564"/>
    </location>
</feature>
<evidence type="ECO:0000313" key="5">
    <source>
        <dbReference type="EMBL" id="KIK30988.1"/>
    </source>
</evidence>
<feature type="transmembrane region" description="Helical" evidence="3">
    <location>
        <begin position="76"/>
        <end position="95"/>
    </location>
</feature>
<reference evidence="6" key="2">
    <citation type="submission" date="2015-01" db="EMBL/GenBank/DDBJ databases">
        <title>Evolutionary Origins and Diversification of the Mycorrhizal Mutualists.</title>
        <authorList>
            <consortium name="DOE Joint Genome Institute"/>
            <consortium name="Mycorrhizal Genomics Consortium"/>
            <person name="Kohler A."/>
            <person name="Kuo A."/>
            <person name="Nagy L.G."/>
            <person name="Floudas D."/>
            <person name="Copeland A."/>
            <person name="Barry K.W."/>
            <person name="Cichocki N."/>
            <person name="Veneault-Fourrey C."/>
            <person name="LaButti K."/>
            <person name="Lindquist E.A."/>
            <person name="Lipzen A."/>
            <person name="Lundell T."/>
            <person name="Morin E."/>
            <person name="Murat C."/>
            <person name="Riley R."/>
            <person name="Ohm R."/>
            <person name="Sun H."/>
            <person name="Tunlid A."/>
            <person name="Henrissat B."/>
            <person name="Grigoriev I.V."/>
            <person name="Hibbett D.S."/>
            <person name="Martin F."/>
        </authorList>
    </citation>
    <scope>NUCLEOTIDE SEQUENCE [LARGE SCALE GENOMIC DNA]</scope>
    <source>
        <strain evidence="6">441</strain>
    </source>
</reference>
<dbReference type="EMBL" id="KN833685">
    <property type="protein sequence ID" value="KIK30988.1"/>
    <property type="molecule type" value="Genomic_DNA"/>
</dbReference>
<dbReference type="Gene3D" id="3.30.40.10">
    <property type="entry name" value="Zinc/RING finger domain, C3HC4 (zinc finger)"/>
    <property type="match status" value="1"/>
</dbReference>
<dbReference type="GO" id="GO:0016567">
    <property type="term" value="P:protein ubiquitination"/>
    <property type="evidence" value="ECO:0007669"/>
    <property type="project" value="TreeGrafter"/>
</dbReference>